<comment type="catalytic activity">
    <reaction evidence="3">
        <text>L-glutaminyl-[protein] + H2O = L-glutamyl-[protein] + NH4(+)</text>
        <dbReference type="Rhea" id="RHEA:16441"/>
        <dbReference type="Rhea" id="RHEA-COMP:10207"/>
        <dbReference type="Rhea" id="RHEA-COMP:10208"/>
        <dbReference type="ChEBI" id="CHEBI:15377"/>
        <dbReference type="ChEBI" id="CHEBI:28938"/>
        <dbReference type="ChEBI" id="CHEBI:29973"/>
        <dbReference type="ChEBI" id="CHEBI:30011"/>
        <dbReference type="EC" id="3.5.1.44"/>
    </reaction>
</comment>
<dbReference type="InterPro" id="IPR001789">
    <property type="entry name" value="Sig_transdc_resp-reg_receiver"/>
</dbReference>
<evidence type="ECO:0000256" key="3">
    <source>
        <dbReference type="HAMAP-Rule" id="MF_00099"/>
    </source>
</evidence>
<proteinExistence type="inferred from homology"/>
<evidence type="ECO:0000256" key="1">
    <source>
        <dbReference type="ARBA" id="ARBA00022801"/>
    </source>
</evidence>
<dbReference type="Pfam" id="PF00072">
    <property type="entry name" value="Response_reg"/>
    <property type="match status" value="1"/>
</dbReference>
<feature type="active site" evidence="3 4">
    <location>
        <position position="298"/>
    </location>
</feature>
<dbReference type="InterPro" id="IPR011006">
    <property type="entry name" value="CheY-like_superfamily"/>
</dbReference>
<comment type="function">
    <text evidence="3">Involved in chemotaxis. Part of a chemotaxis signal transduction system that modulates chemotaxis in response to various stimuli. Catalyzes the demethylation of specific methylglutamate residues introduced into the chemoreceptors (methyl-accepting chemotaxis proteins or MCP) by CheR. Also mediates the irreversible deamidation of specific glutamine residues to glutamic acid.</text>
</comment>
<dbReference type="NCBIfam" id="NF009206">
    <property type="entry name" value="PRK12555.1"/>
    <property type="match status" value="1"/>
</dbReference>
<dbReference type="EC" id="3.5.1.44" evidence="3"/>
<evidence type="ECO:0000256" key="5">
    <source>
        <dbReference type="PROSITE-ProRule" id="PRU00169"/>
    </source>
</evidence>
<evidence type="ECO:0000259" key="7">
    <source>
        <dbReference type="PROSITE" id="PS50122"/>
    </source>
</evidence>
<evidence type="ECO:0000256" key="4">
    <source>
        <dbReference type="PROSITE-ProRule" id="PRU00050"/>
    </source>
</evidence>
<dbReference type="Gene3D" id="3.40.50.180">
    <property type="entry name" value="Methylesterase CheB, C-terminal domain"/>
    <property type="match status" value="1"/>
</dbReference>
<feature type="domain" description="CheB-type methylesterase" evidence="7">
    <location>
        <begin position="168"/>
        <end position="355"/>
    </location>
</feature>
<dbReference type="PROSITE" id="PS50110">
    <property type="entry name" value="RESPONSE_REGULATORY"/>
    <property type="match status" value="1"/>
</dbReference>
<dbReference type="CDD" id="cd17541">
    <property type="entry name" value="REC_CheB-like"/>
    <property type="match status" value="1"/>
</dbReference>
<dbReference type="EMBL" id="JAFBDZ010000003">
    <property type="protein sequence ID" value="MBM7586852.1"/>
    <property type="molecule type" value="Genomic_DNA"/>
</dbReference>
<feature type="active site" evidence="3 4">
    <location>
        <position position="175"/>
    </location>
</feature>
<feature type="active site" evidence="3 4">
    <location>
        <position position="202"/>
    </location>
</feature>
<dbReference type="NCBIfam" id="NF001965">
    <property type="entry name" value="PRK00742.1"/>
    <property type="match status" value="1"/>
</dbReference>
<dbReference type="Proteomes" id="UP001646157">
    <property type="component" value="Unassembled WGS sequence"/>
</dbReference>
<comment type="domain">
    <text evidence="3">Contains a C-terminal catalytic domain, and an N-terminal region which modulates catalytic activity.</text>
</comment>
<dbReference type="HAMAP" id="MF_00099">
    <property type="entry name" value="CheB_chemtxs"/>
    <property type="match status" value="1"/>
</dbReference>
<dbReference type="InterPro" id="IPR000673">
    <property type="entry name" value="Sig_transdc_resp-reg_Me-estase"/>
</dbReference>
<dbReference type="RefSeq" id="WP_205174025.1">
    <property type="nucleotide sequence ID" value="NZ_JAFBDZ010000003.1"/>
</dbReference>
<feature type="modified residue" description="4-aspartylphosphate" evidence="3 5">
    <location>
        <position position="56"/>
    </location>
</feature>
<dbReference type="SUPFAM" id="SSF52172">
    <property type="entry name" value="CheY-like"/>
    <property type="match status" value="1"/>
</dbReference>
<keyword evidence="1 3" id="KW-0378">Hydrolase</keyword>
<evidence type="ECO:0000313" key="8">
    <source>
        <dbReference type="EMBL" id="MBM7586852.1"/>
    </source>
</evidence>
<organism evidence="8 9">
    <name type="scientific">Rossellomorea pakistanensis</name>
    <dbReference type="NCBI Taxonomy" id="992288"/>
    <lineage>
        <taxon>Bacteria</taxon>
        <taxon>Bacillati</taxon>
        <taxon>Bacillota</taxon>
        <taxon>Bacilli</taxon>
        <taxon>Bacillales</taxon>
        <taxon>Bacillaceae</taxon>
        <taxon>Rossellomorea</taxon>
    </lineage>
</organism>
<comment type="similarity">
    <text evidence="3">Belongs to the CheB family.</text>
</comment>
<gene>
    <name evidence="3" type="primary">cheB</name>
    <name evidence="8" type="ORF">JOC86_003404</name>
</gene>
<dbReference type="InterPro" id="IPR008248">
    <property type="entry name" value="CheB-like"/>
</dbReference>
<keyword evidence="3" id="KW-0963">Cytoplasm</keyword>
<dbReference type="EC" id="3.1.1.61" evidence="3"/>
<dbReference type="InterPro" id="IPR035909">
    <property type="entry name" value="CheB_C"/>
</dbReference>
<protein>
    <recommendedName>
        <fullName evidence="3">Protein-glutamate methylesterase/protein-glutamine glutaminase</fullName>
        <ecNumber evidence="3">3.1.1.61</ecNumber>
        <ecNumber evidence="3">3.5.1.44</ecNumber>
    </recommendedName>
</protein>
<dbReference type="SUPFAM" id="SSF52738">
    <property type="entry name" value="Methylesterase CheB, C-terminal domain"/>
    <property type="match status" value="1"/>
</dbReference>
<reference evidence="8 9" key="1">
    <citation type="submission" date="2021-01" db="EMBL/GenBank/DDBJ databases">
        <title>Genomic Encyclopedia of Type Strains, Phase IV (KMG-IV): sequencing the most valuable type-strain genomes for metagenomic binning, comparative biology and taxonomic classification.</title>
        <authorList>
            <person name="Goeker M."/>
        </authorList>
    </citation>
    <scope>NUCLEOTIDE SEQUENCE [LARGE SCALE GENOMIC DNA]</scope>
    <source>
        <strain evidence="8 9">DSM 24834</strain>
    </source>
</reference>
<dbReference type="PROSITE" id="PS50122">
    <property type="entry name" value="CHEB"/>
    <property type="match status" value="1"/>
</dbReference>
<dbReference type="PANTHER" id="PTHR42872:SF3">
    <property type="entry name" value="PROTEIN-GLUTAMATE METHYLESTERASE_PROTEIN-GLUTAMINE GLUTAMINASE 1"/>
    <property type="match status" value="1"/>
</dbReference>
<dbReference type="CDD" id="cd16432">
    <property type="entry name" value="CheB_Rec"/>
    <property type="match status" value="1"/>
</dbReference>
<evidence type="ECO:0000313" key="9">
    <source>
        <dbReference type="Proteomes" id="UP001646157"/>
    </source>
</evidence>
<comment type="PTM">
    <text evidence="3">Phosphorylated by CheA. Phosphorylation of the N-terminal regulatory domain activates the methylesterase activity.</text>
</comment>
<keyword evidence="3 5" id="KW-0597">Phosphoprotein</keyword>
<name>A0ABS2NG70_9BACI</name>
<comment type="subcellular location">
    <subcellularLocation>
        <location evidence="3">Cytoplasm</location>
    </subcellularLocation>
</comment>
<keyword evidence="9" id="KW-1185">Reference proteome</keyword>
<dbReference type="GO" id="GO:0008984">
    <property type="term" value="F:protein-glutamate methylesterase activity"/>
    <property type="evidence" value="ECO:0007669"/>
    <property type="project" value="UniProtKB-EC"/>
</dbReference>
<dbReference type="Gene3D" id="3.40.50.2300">
    <property type="match status" value="1"/>
</dbReference>
<dbReference type="SMART" id="SM00448">
    <property type="entry name" value="REC"/>
    <property type="match status" value="1"/>
</dbReference>
<dbReference type="PIRSF" id="PIRSF000876">
    <property type="entry name" value="RR_chemtxs_CheB"/>
    <property type="match status" value="1"/>
</dbReference>
<evidence type="ECO:0000259" key="6">
    <source>
        <dbReference type="PROSITE" id="PS50110"/>
    </source>
</evidence>
<keyword evidence="3 4" id="KW-0145">Chemotaxis</keyword>
<dbReference type="Pfam" id="PF01339">
    <property type="entry name" value="CheB_methylest"/>
    <property type="match status" value="1"/>
</dbReference>
<comment type="catalytic activity">
    <reaction evidence="2 3">
        <text>[protein]-L-glutamate 5-O-methyl ester + H2O = L-glutamyl-[protein] + methanol + H(+)</text>
        <dbReference type="Rhea" id="RHEA:23236"/>
        <dbReference type="Rhea" id="RHEA-COMP:10208"/>
        <dbReference type="Rhea" id="RHEA-COMP:10311"/>
        <dbReference type="ChEBI" id="CHEBI:15377"/>
        <dbReference type="ChEBI" id="CHEBI:15378"/>
        <dbReference type="ChEBI" id="CHEBI:17790"/>
        <dbReference type="ChEBI" id="CHEBI:29973"/>
        <dbReference type="ChEBI" id="CHEBI:82795"/>
        <dbReference type="EC" id="3.1.1.61"/>
    </reaction>
</comment>
<evidence type="ECO:0000256" key="2">
    <source>
        <dbReference type="ARBA" id="ARBA00048267"/>
    </source>
</evidence>
<sequence>MRKKKVLIVDDSAFMRKLIKSFLSSSPCLEVIGLARNGKDAIEKIKVFHPDVMTLDVEMPRMNGLEALKIIMEECPIPTIMLSSTTDEGTENTMKAFELGAIDFVAKPSGTISLDLEKVKNDLIEKVENASKVQVSKIKRKYRQQEIQFVNTASMQPRFEKGDKERAKLICIGTSTGGPRALEEVLTALPSSINAPILIVQHMPAGFTKSLAQRLNTISSIEVKEAEAGEIIKKGIAYLAPGGYHLTVEETLEGLKVVLDIKPSRNGHRPSVDILFESVSRLLNIQKVAVIMTGMGSDGTKGLVKLKQKGDSKVIAESQETCIVFGMPKAAIEANVVDHVEKLDNIARSVMKYLP</sequence>
<dbReference type="PANTHER" id="PTHR42872">
    <property type="entry name" value="PROTEIN-GLUTAMATE METHYLESTERASE/PROTEIN-GLUTAMINE GLUTAMINASE"/>
    <property type="match status" value="1"/>
</dbReference>
<accession>A0ABS2NG70</accession>
<comment type="caution">
    <text evidence="8">The sequence shown here is derived from an EMBL/GenBank/DDBJ whole genome shotgun (WGS) entry which is preliminary data.</text>
</comment>
<feature type="domain" description="Response regulatory" evidence="6">
    <location>
        <begin position="5"/>
        <end position="122"/>
    </location>
</feature>